<evidence type="ECO:0008006" key="3">
    <source>
        <dbReference type="Google" id="ProtNLM"/>
    </source>
</evidence>
<reference evidence="2" key="1">
    <citation type="submission" date="2019-09" db="EMBL/GenBank/DDBJ databases">
        <title>Antimicrobial potential of Antarctic Bacteria.</title>
        <authorList>
            <person name="Benaud N."/>
            <person name="Edwards R.J."/>
            <person name="Ferrari B.C."/>
        </authorList>
    </citation>
    <scope>NUCLEOTIDE SEQUENCE [LARGE SCALE GENOMIC DNA]</scope>
    <source>
        <strain evidence="2">SPB151</strain>
    </source>
</reference>
<name>A0A7G6X1R2_9ACTN</name>
<reference evidence="1 2" key="2">
    <citation type="journal article" date="2020" name="Microbiol. Resour. Announc.">
        <title>Antarctic desert soil bacteria exhibit high novel natural product potential, evaluated through long-read genome sequencing and comparative genomics.</title>
        <authorList>
            <person name="Benaud N."/>
            <person name="Edwards R.J."/>
            <person name="Amos T.G."/>
            <person name="D'Agostino P.M."/>
            <person name="Gutierrez-Chavez C."/>
            <person name="Montgomery K."/>
            <person name="Nicetic I."/>
            <person name="Ferrari B.C."/>
        </authorList>
    </citation>
    <scope>NUCLEOTIDE SEQUENCE [LARGE SCALE GENOMIC DNA]</scope>
    <source>
        <strain evidence="1 2">SPB151</strain>
    </source>
</reference>
<organism evidence="1 2">
    <name type="scientific">Kribbella qitaiheensis</name>
    <dbReference type="NCBI Taxonomy" id="1544730"/>
    <lineage>
        <taxon>Bacteria</taxon>
        <taxon>Bacillati</taxon>
        <taxon>Actinomycetota</taxon>
        <taxon>Actinomycetes</taxon>
        <taxon>Propionibacteriales</taxon>
        <taxon>Kribbellaceae</taxon>
        <taxon>Kribbella</taxon>
    </lineage>
</organism>
<dbReference type="RefSeq" id="WP_185442208.1">
    <property type="nucleotide sequence ID" value="NZ_CP043661.1"/>
</dbReference>
<evidence type="ECO:0000313" key="1">
    <source>
        <dbReference type="EMBL" id="QNE20177.1"/>
    </source>
</evidence>
<dbReference type="KEGG" id="kqi:F1D05_22525"/>
<proteinExistence type="predicted"/>
<accession>A0A7G6X1R2</accession>
<keyword evidence="2" id="KW-1185">Reference proteome</keyword>
<dbReference type="EMBL" id="CP043661">
    <property type="protein sequence ID" value="QNE20177.1"/>
    <property type="molecule type" value="Genomic_DNA"/>
</dbReference>
<sequence length="176" mass="18474">MSDESWGDLRARCVVPFYQHMMGINALEAAPSVLAEVAALVDTVEPDQVVYLLRSGWREQVIGAWLSLAHPYDESVLAAVRHALETSNGSLTAPCLLAVLVASDAPTAISLIQGYYEADVARSWGSAGLAQAAAATLPDSPLPAPAADDTETFMALSMIANCLKPATDQTAANSDS</sequence>
<evidence type="ECO:0000313" key="2">
    <source>
        <dbReference type="Proteomes" id="UP000515563"/>
    </source>
</evidence>
<dbReference type="Proteomes" id="UP000515563">
    <property type="component" value="Chromosome"/>
</dbReference>
<gene>
    <name evidence="1" type="ORF">F1D05_22525</name>
</gene>
<dbReference type="AlphaFoldDB" id="A0A7G6X1R2"/>
<protein>
    <recommendedName>
        <fullName evidence="3">HEAT repeat domain-containing protein</fullName>
    </recommendedName>
</protein>